<dbReference type="Pfam" id="PF09905">
    <property type="entry name" value="VF530"/>
    <property type="match status" value="1"/>
</dbReference>
<proteinExistence type="predicted"/>
<dbReference type="EMBL" id="PTJE01000005">
    <property type="protein sequence ID" value="PPK93944.1"/>
    <property type="molecule type" value="Genomic_DNA"/>
</dbReference>
<protein>
    <submittedName>
        <fullName evidence="1">Uncharacterized protein DUF2132</fullName>
    </submittedName>
</protein>
<name>A0A2S6II96_9FLAO</name>
<accession>A0A2S6II96</accession>
<organism evidence="1 2">
    <name type="scientific">Nonlabens xylanidelens</name>
    <dbReference type="NCBI Taxonomy" id="191564"/>
    <lineage>
        <taxon>Bacteria</taxon>
        <taxon>Pseudomonadati</taxon>
        <taxon>Bacteroidota</taxon>
        <taxon>Flavobacteriia</taxon>
        <taxon>Flavobacteriales</taxon>
        <taxon>Flavobacteriaceae</taxon>
        <taxon>Nonlabens</taxon>
    </lineage>
</organism>
<dbReference type="Proteomes" id="UP000239002">
    <property type="component" value="Unassembled WGS sequence"/>
</dbReference>
<evidence type="ECO:0000313" key="2">
    <source>
        <dbReference type="Proteomes" id="UP000239002"/>
    </source>
</evidence>
<sequence length="294" mass="34104">MKILSWNVNRHDGDLEHQSNATRKELILEHDADIVILTNTRLKFHLGDSYKRIYTTEMPQRHDGIAYKAGENRVAIFTKFSFKNKVKTYDDYSSVCQMLETPLGNLNVYGTIIGAQKDLFESDFVEQKDDLERIQGAICYVGDFNMSFVEPFLPSEDKVKDMNSFIEEQKMAVLTADFENLKNHVAVSKSFLKGNTTQVELFEVPKEISEEEIIVVEIKEKEIKKQVNNPLHGVKLAYMLEKLVDHYGWDELGDRIRINSFNSNPGIKSSLKFLRKTDWARKKVEDMYLRTFVD</sequence>
<dbReference type="GO" id="GO:0003677">
    <property type="term" value="F:DNA binding"/>
    <property type="evidence" value="ECO:0007669"/>
    <property type="project" value="InterPro"/>
</dbReference>
<gene>
    <name evidence="1" type="ORF">LY01_02166</name>
</gene>
<reference evidence="1 2" key="1">
    <citation type="submission" date="2018-02" db="EMBL/GenBank/DDBJ databases">
        <title>Genomic Encyclopedia of Archaeal and Bacterial Type Strains, Phase II (KMG-II): from individual species to whole genera.</title>
        <authorList>
            <person name="Goeker M."/>
        </authorList>
    </citation>
    <scope>NUCLEOTIDE SEQUENCE [LARGE SCALE GENOMIC DNA]</scope>
    <source>
        <strain evidence="1 2">DSM 16809</strain>
    </source>
</reference>
<dbReference type="InterPro" id="IPR036691">
    <property type="entry name" value="Endo/exonu/phosph_ase_sf"/>
</dbReference>
<keyword evidence="2" id="KW-1185">Reference proteome</keyword>
<evidence type="ECO:0000313" key="1">
    <source>
        <dbReference type="EMBL" id="PPK93944.1"/>
    </source>
</evidence>
<dbReference type="AlphaFoldDB" id="A0A2S6II96"/>
<dbReference type="Gene3D" id="1.10.720.30">
    <property type="entry name" value="SAP domain"/>
    <property type="match status" value="1"/>
</dbReference>
<dbReference type="Gene3D" id="3.60.10.10">
    <property type="entry name" value="Endonuclease/exonuclease/phosphatase"/>
    <property type="match status" value="1"/>
</dbReference>
<dbReference type="InterPro" id="IPR036361">
    <property type="entry name" value="SAP_dom_sf"/>
</dbReference>
<dbReference type="InterPro" id="IPR018668">
    <property type="entry name" value="DNA-binding_VF530-like"/>
</dbReference>
<comment type="caution">
    <text evidence="1">The sequence shown here is derived from an EMBL/GenBank/DDBJ whole genome shotgun (WGS) entry which is preliminary data.</text>
</comment>
<dbReference type="SUPFAM" id="SSF56219">
    <property type="entry name" value="DNase I-like"/>
    <property type="match status" value="1"/>
</dbReference>